<dbReference type="InParanoid" id="C3YME5"/>
<evidence type="ECO:0000313" key="5">
    <source>
        <dbReference type="EMBL" id="EEN58739.1"/>
    </source>
</evidence>
<name>C3YME5_BRAFL</name>
<dbReference type="PANTHER" id="PTHR24366">
    <property type="entry name" value="IG(IMMUNOGLOBULIN) AND LRR(LEUCINE RICH REPEAT) DOMAINS"/>
    <property type="match status" value="1"/>
</dbReference>
<sequence>MCQIPNGRVLSGSLFPLLVGAKRVAVRGYPFHTLSVKSLAQLEHSRLDALGLIEAKITDVENNTFARFSRLQQLSLDSNRLTNVRQAWFTGLKRLMRLILSNNHIKQIEPGSFEHLNHLHILDLENNLLQVVDPAWLYGPKYEMIIYMGLNGIHSISPDAFQHVQLAQMHLAGNSMSWLDADVFRGQSLLKRLHVSSGMLASVLDEKPQAVMWSLHRLASVIRGSTLLVGVPKSLFCVRQNMDANHSSNMTHYSEHDYTSSDPIDISTLQVSTTPGLEVATDHVLISVVVSAVFSLVLLLLAVLAWKLCSSKMNGEDEVASDDAHVWTIPPGVAFPGLLRSASLPACSNKMASDDAASCMSLPAVLDSVKPTYSEIPDDMAAAHRPLPGLPHTYWEIPDDAISFVARCSSLPAVPCTSGSNADDAASCRSLPAVLQSIEPTYSDIPDHIAAAQRPLPILPRTAWEAADHDTAAQRPLPALRHTYNEIPCDEESGPMPFYTDAVELLQHVVINRRGNQRAFRDNTTSSSMHRSGGSFATYGSADQSRAQRNNFYIKTPEVQGIRVRRNLRTALASQPADHGLRTYVNVTDANLSRGQNVTEVHVSFLTLPGANWPWEMPNDGTRITPRHASLPLVTLPNTYWPWEIQGEGTHNTSNRASRSPVTLPNTYWPWELQLREPVTHNGARPSPMSQFLTPTGHGSYQLREPLTAEGTRNTQRRASLPHVAVPNTYWPWELPAEGTRNTQRRAPLPLATLPNTYWPWELTAEGTRNTQRRASLPHVAVPNTYWPWELPAEGTRNTQRRASLPHVTLPNTYWPWELPAEGTRNTQRRASLPLVTAPNTYWPWEIHRGGNP</sequence>
<feature type="region of interest" description="Disordered" evidence="3">
    <location>
        <begin position="521"/>
        <end position="540"/>
    </location>
</feature>
<dbReference type="AlphaFoldDB" id="C3YME5"/>
<dbReference type="Gene3D" id="3.80.10.10">
    <property type="entry name" value="Ribonuclease Inhibitor"/>
    <property type="match status" value="1"/>
</dbReference>
<dbReference type="EMBL" id="GG666529">
    <property type="protein sequence ID" value="EEN58739.1"/>
    <property type="molecule type" value="Genomic_DNA"/>
</dbReference>
<reference evidence="5" key="1">
    <citation type="journal article" date="2008" name="Nature">
        <title>The amphioxus genome and the evolution of the chordate karyotype.</title>
        <authorList>
            <consortium name="US DOE Joint Genome Institute (JGI-PGF)"/>
            <person name="Putnam N.H."/>
            <person name="Butts T."/>
            <person name="Ferrier D.E.K."/>
            <person name="Furlong R.F."/>
            <person name="Hellsten U."/>
            <person name="Kawashima T."/>
            <person name="Robinson-Rechavi M."/>
            <person name="Shoguchi E."/>
            <person name="Terry A."/>
            <person name="Yu J.-K."/>
            <person name="Benito-Gutierrez E.L."/>
            <person name="Dubchak I."/>
            <person name="Garcia-Fernandez J."/>
            <person name="Gibson-Brown J.J."/>
            <person name="Grigoriev I.V."/>
            <person name="Horton A.C."/>
            <person name="de Jong P.J."/>
            <person name="Jurka J."/>
            <person name="Kapitonov V.V."/>
            <person name="Kohara Y."/>
            <person name="Kuroki Y."/>
            <person name="Lindquist E."/>
            <person name="Lucas S."/>
            <person name="Osoegawa K."/>
            <person name="Pennacchio L.A."/>
            <person name="Salamov A.A."/>
            <person name="Satou Y."/>
            <person name="Sauka-Spengler T."/>
            <person name="Schmutz J."/>
            <person name="Shin-I T."/>
            <person name="Toyoda A."/>
            <person name="Bronner-Fraser M."/>
            <person name="Fujiyama A."/>
            <person name="Holland L.Z."/>
            <person name="Holland P.W.H."/>
            <person name="Satoh N."/>
            <person name="Rokhsar D.S."/>
        </authorList>
    </citation>
    <scope>NUCLEOTIDE SEQUENCE [LARGE SCALE GENOMIC DNA]</scope>
    <source>
        <strain evidence="5">S238N-H82</strain>
        <tissue evidence="5">Testes</tissue>
    </source>
</reference>
<evidence type="ECO:0000256" key="4">
    <source>
        <dbReference type="SAM" id="Phobius"/>
    </source>
</evidence>
<evidence type="ECO:0000256" key="1">
    <source>
        <dbReference type="ARBA" id="ARBA00022614"/>
    </source>
</evidence>
<dbReference type="InterPro" id="IPR001611">
    <property type="entry name" value="Leu-rich_rpt"/>
</dbReference>
<dbReference type="SUPFAM" id="SSF52058">
    <property type="entry name" value="L domain-like"/>
    <property type="match status" value="1"/>
</dbReference>
<protein>
    <recommendedName>
        <fullName evidence="6">LRRCT domain-containing protein</fullName>
    </recommendedName>
</protein>
<dbReference type="eggNOG" id="KOG4194">
    <property type="taxonomic scope" value="Eukaryota"/>
</dbReference>
<keyword evidence="4" id="KW-1133">Transmembrane helix</keyword>
<organism>
    <name type="scientific">Branchiostoma floridae</name>
    <name type="common">Florida lancelet</name>
    <name type="synonym">Amphioxus</name>
    <dbReference type="NCBI Taxonomy" id="7739"/>
    <lineage>
        <taxon>Eukaryota</taxon>
        <taxon>Metazoa</taxon>
        <taxon>Chordata</taxon>
        <taxon>Cephalochordata</taxon>
        <taxon>Leptocardii</taxon>
        <taxon>Amphioxiformes</taxon>
        <taxon>Branchiostomatidae</taxon>
        <taxon>Branchiostoma</taxon>
    </lineage>
</organism>
<dbReference type="PROSITE" id="PS51450">
    <property type="entry name" value="LRR"/>
    <property type="match status" value="1"/>
</dbReference>
<dbReference type="Pfam" id="PF13855">
    <property type="entry name" value="LRR_8"/>
    <property type="match status" value="1"/>
</dbReference>
<keyword evidence="4" id="KW-0812">Transmembrane</keyword>
<dbReference type="SMART" id="SM00369">
    <property type="entry name" value="LRR_TYP"/>
    <property type="match status" value="3"/>
</dbReference>
<dbReference type="FunFam" id="3.80.10.10:FF:001023">
    <property type="entry name" value="Uncharacterized protein"/>
    <property type="match status" value="1"/>
</dbReference>
<proteinExistence type="predicted"/>
<evidence type="ECO:0000256" key="2">
    <source>
        <dbReference type="ARBA" id="ARBA00022737"/>
    </source>
</evidence>
<keyword evidence="1" id="KW-0433">Leucine-rich repeat</keyword>
<keyword evidence="2" id="KW-0677">Repeat</keyword>
<gene>
    <name evidence="5" type="ORF">BRAFLDRAFT_72911</name>
</gene>
<accession>C3YME5</accession>
<keyword evidence="4" id="KW-0472">Membrane</keyword>
<dbReference type="InterPro" id="IPR003591">
    <property type="entry name" value="Leu-rich_rpt_typical-subtyp"/>
</dbReference>
<evidence type="ECO:0000256" key="3">
    <source>
        <dbReference type="SAM" id="MobiDB-lite"/>
    </source>
</evidence>
<feature type="transmembrane region" description="Helical" evidence="4">
    <location>
        <begin position="284"/>
        <end position="306"/>
    </location>
</feature>
<evidence type="ECO:0008006" key="6">
    <source>
        <dbReference type="Google" id="ProtNLM"/>
    </source>
</evidence>
<dbReference type="InterPro" id="IPR032675">
    <property type="entry name" value="LRR_dom_sf"/>
</dbReference>